<evidence type="ECO:0000256" key="3">
    <source>
        <dbReference type="ARBA" id="ARBA00010992"/>
    </source>
</evidence>
<dbReference type="PANTHER" id="PTHR42877:SF5">
    <property type="entry name" value="L-ORNITHINE N(5)-MONOOXYGENASE-RELATED"/>
    <property type="match status" value="1"/>
</dbReference>
<dbReference type="InterPro" id="IPR003663">
    <property type="entry name" value="Sugar/inositol_transpt"/>
</dbReference>
<keyword evidence="8 11" id="KW-1133">Transmembrane helix</keyword>
<dbReference type="SUPFAM" id="SSF103473">
    <property type="entry name" value="MFS general substrate transporter"/>
    <property type="match status" value="1"/>
</dbReference>
<feature type="transmembrane region" description="Helical" evidence="11">
    <location>
        <begin position="978"/>
        <end position="1004"/>
    </location>
</feature>
<comment type="similarity">
    <text evidence="3">Belongs to the major facilitator superfamily. Sugar transporter (TC 2.A.1.1) family.</text>
</comment>
<evidence type="ECO:0000256" key="6">
    <source>
        <dbReference type="ARBA" id="ARBA00022692"/>
    </source>
</evidence>
<dbReference type="GO" id="GO:0022857">
    <property type="term" value="F:transmembrane transporter activity"/>
    <property type="evidence" value="ECO:0007669"/>
    <property type="project" value="InterPro"/>
</dbReference>
<evidence type="ECO:0000256" key="8">
    <source>
        <dbReference type="ARBA" id="ARBA00022989"/>
    </source>
</evidence>
<dbReference type="Gene3D" id="1.20.1250.20">
    <property type="entry name" value="MFS general substrate transporter like domains"/>
    <property type="match status" value="1"/>
</dbReference>
<keyword evidence="10 11" id="KW-0472">Membrane</keyword>
<evidence type="ECO:0000256" key="11">
    <source>
        <dbReference type="SAM" id="Phobius"/>
    </source>
</evidence>
<dbReference type="GO" id="GO:0004499">
    <property type="term" value="F:N,N-dimethylaniline monooxygenase activity"/>
    <property type="evidence" value="ECO:0007669"/>
    <property type="project" value="InterPro"/>
</dbReference>
<dbReference type="PROSITE" id="PS00217">
    <property type="entry name" value="SUGAR_TRANSPORT_2"/>
    <property type="match status" value="1"/>
</dbReference>
<feature type="domain" description="Major facilitator superfamily (MFS) profile" evidence="12">
    <location>
        <begin position="618"/>
        <end position="1069"/>
    </location>
</feature>
<dbReference type="FunFam" id="1.20.1250.20:FF:000090">
    <property type="entry name" value="MFS sugar transporter, putative"/>
    <property type="match status" value="1"/>
</dbReference>
<reference evidence="13" key="1">
    <citation type="journal article" date="2012" name="Mol. Plant Microbe Interact.">
        <title>A highly conserved effector in Fusarium oxysporum is required for full virulence on Arabidopsis.</title>
        <authorList>
            <person name="Thatcher L.F."/>
            <person name="Gardiner D.M."/>
            <person name="Kazan K."/>
            <person name="Manners J."/>
        </authorList>
    </citation>
    <scope>NUCLEOTIDE SEQUENCE [LARGE SCALE GENOMIC DNA]</scope>
    <source>
        <strain evidence="13">Fo5176</strain>
    </source>
</reference>
<dbReference type="AlphaFoldDB" id="F9FRN1"/>
<proteinExistence type="inferred from homology"/>
<feature type="transmembrane region" description="Helical" evidence="11">
    <location>
        <begin position="880"/>
        <end position="903"/>
    </location>
</feature>
<dbReference type="InterPro" id="IPR005829">
    <property type="entry name" value="Sugar_transporter_CS"/>
</dbReference>
<dbReference type="Pfam" id="PF00743">
    <property type="entry name" value="FMO-like"/>
    <property type="match status" value="1"/>
</dbReference>
<sequence>MASSKEVIIIGGGISGLGMAIQLKRLLGHDNFTIYEKSDNIGGTWWHNRYPACACDIPSHFYSYSFALNPDWTSMYPGRDELHRYFMSVADRYDILPRCQFNTMCLDLRWDSARSLWICTFQNTETGQTFVREAPVVVSAVGTLDRPYIPQLEGAESFQGKMFHSARWDDSLEVRNKNIVVLGNGASATQFVPELVKQVAPKGQVTQLVRSAHWWTKRGNPTYSSAFKLTMKYIPLAARIYRVFLAWELEKVFYSFLMTKDGARMRQKIRDTTNSYIENDAPSQYRQVLKPNYEPGCKRRVNTATYLAALHSPNMHLAKDNAVKIGPRHVETASGETYPADAIIFATGFMTQKWLHPIQVKGENGRDLHQVWDSTGGAEAYKGTVVTGFPNFFILYGPNAATGQHSVIFHSECQINYTCRLLRQVLSGSSPAASIMVKPEAQRRDLAWVHGRLKNLVFNSGCQSWWMDPETKKNTFIYPDPMFLYWLRTIFPRWSDFEVRRVESPKSSISRVLTSALLSLGVGSLALMSLKDSERPEDADGFFEARRSAGAKAGVDADEQTRRRQRKKRTESSLRIVIQEGLGQLSIILEPGNFSFYRFSQIMALFSLGRGASVQAGVTICCLVAFVLFGYDQGVFGGILQNEDWQNQFDRPNDAKTGIIVSCYNLGCLAGCIFDLYVLTRFAITVNFFVGDKLGRRRTIWLAMVLVLVGATLQTTAYNVPHLVIGRVVTGLGTGIKTSTVPMYQSELCEAESRGRLVSSEVLFVGVGITIAYWFDFGMSYVGGAIAWRLPIAFQMVFALGVVVLVFALPESPRWLFVKGRDQEAINVLCQVHDKDPSDPYIVSESTSIQKAIELELAANKNDSFLSIFRNDTIRTRYRILLAWGVQFMNQAGGINLVVYYIPSVLVQNVGLSPRMSQVLGGCINMMFMFGSILPSFALDRMGRRKTMIWGCTGLSICMLMVAVLLSRVGYSNGHTCASAAVAFFFLYMLIFGMSVNCVPWVYVPEILPLESRTRGTAIGISSNWLWNFTVVMITPVIINRLQWKAYLIFMVTNLLFVPAFYFFYPETSNFKLEDVDLIFSQGGNPVSVARQMTKDMRRNNINVNSNGTISVDTEKSQTMIVESA</sequence>
<feature type="transmembrane region" description="Helical" evidence="11">
    <location>
        <begin position="700"/>
        <end position="718"/>
    </location>
</feature>
<dbReference type="PANTHER" id="PTHR42877">
    <property type="entry name" value="L-ORNITHINE N(5)-MONOOXYGENASE-RELATED"/>
    <property type="match status" value="1"/>
</dbReference>
<keyword evidence="4" id="KW-0813">Transport</keyword>
<feature type="transmembrane region" description="Helical" evidence="11">
    <location>
        <begin position="787"/>
        <end position="809"/>
    </location>
</feature>
<accession>F9FRN1</accession>
<dbReference type="PRINTS" id="PR00171">
    <property type="entry name" value="SUGRTRNSPORT"/>
</dbReference>
<dbReference type="Pfam" id="PF00083">
    <property type="entry name" value="Sugar_tr"/>
    <property type="match status" value="1"/>
</dbReference>
<keyword evidence="6 11" id="KW-0812">Transmembrane</keyword>
<evidence type="ECO:0000313" key="13">
    <source>
        <dbReference type="EMBL" id="EGU80413.1"/>
    </source>
</evidence>
<feature type="transmembrane region" description="Helical" evidence="11">
    <location>
        <begin position="947"/>
        <end position="966"/>
    </location>
</feature>
<dbReference type="InterPro" id="IPR005828">
    <property type="entry name" value="MFS_sugar_transport-like"/>
</dbReference>
<organism evidence="13">
    <name type="scientific">Fusarium oxysporum (strain Fo5176)</name>
    <name type="common">Fusarium vascular wilt</name>
    <dbReference type="NCBI Taxonomy" id="660025"/>
    <lineage>
        <taxon>Eukaryota</taxon>
        <taxon>Fungi</taxon>
        <taxon>Dikarya</taxon>
        <taxon>Ascomycota</taxon>
        <taxon>Pezizomycotina</taxon>
        <taxon>Sordariomycetes</taxon>
        <taxon>Hypocreomycetidae</taxon>
        <taxon>Hypocreales</taxon>
        <taxon>Nectriaceae</taxon>
        <taxon>Fusarium</taxon>
        <taxon>Fusarium oxysporum species complex</taxon>
    </lineage>
</organism>
<protein>
    <recommendedName>
        <fullName evidence="12">Major facilitator superfamily (MFS) profile domain-containing protein</fullName>
    </recommendedName>
</protein>
<evidence type="ECO:0000256" key="4">
    <source>
        <dbReference type="ARBA" id="ARBA00022448"/>
    </source>
</evidence>
<comment type="subcellular location">
    <subcellularLocation>
        <location evidence="1">Membrane</location>
        <topology evidence="1">Multi-pass membrane protein</topology>
    </subcellularLocation>
</comment>
<dbReference type="InterPro" id="IPR051209">
    <property type="entry name" value="FAD-bind_Monooxygenase_sf"/>
</dbReference>
<keyword evidence="9" id="KW-0560">Oxidoreductase</keyword>
<comment type="similarity">
    <text evidence="2">Belongs to the FAD-binding monooxygenase family.</text>
</comment>
<keyword evidence="5" id="KW-0285">Flavoprotein</keyword>
<dbReference type="InterPro" id="IPR036188">
    <property type="entry name" value="FAD/NAD-bd_sf"/>
</dbReference>
<dbReference type="InterPro" id="IPR036259">
    <property type="entry name" value="MFS_trans_sf"/>
</dbReference>
<keyword evidence="7" id="KW-0274">FAD</keyword>
<dbReference type="OrthoDB" id="74360at2759"/>
<dbReference type="PROSITE" id="PS50850">
    <property type="entry name" value="MFS"/>
    <property type="match status" value="1"/>
</dbReference>
<feature type="transmembrane region" description="Helical" evidence="11">
    <location>
        <begin position="1016"/>
        <end position="1039"/>
    </location>
</feature>
<feature type="transmembrane region" description="Helical" evidence="11">
    <location>
        <begin position="756"/>
        <end position="775"/>
    </location>
</feature>
<dbReference type="EMBL" id="AFQF01002526">
    <property type="protein sequence ID" value="EGU80413.1"/>
    <property type="molecule type" value="Genomic_DNA"/>
</dbReference>
<feature type="transmembrane region" description="Helical" evidence="11">
    <location>
        <begin position="612"/>
        <end position="631"/>
    </location>
</feature>
<evidence type="ECO:0000259" key="12">
    <source>
        <dbReference type="PROSITE" id="PS50850"/>
    </source>
</evidence>
<evidence type="ECO:0000256" key="7">
    <source>
        <dbReference type="ARBA" id="ARBA00022827"/>
    </source>
</evidence>
<dbReference type="GO" id="GO:0016020">
    <property type="term" value="C:membrane"/>
    <property type="evidence" value="ECO:0007669"/>
    <property type="project" value="UniProtKB-SubCell"/>
</dbReference>
<evidence type="ECO:0000256" key="10">
    <source>
        <dbReference type="ARBA" id="ARBA00023136"/>
    </source>
</evidence>
<evidence type="ECO:0000256" key="5">
    <source>
        <dbReference type="ARBA" id="ARBA00022630"/>
    </source>
</evidence>
<comment type="caution">
    <text evidence="13">The sequence shown here is derived from an EMBL/GenBank/DDBJ whole genome shotgun (WGS) entry which is preliminary data.</text>
</comment>
<dbReference type="PaxDb" id="5507-FOXG_02690P0"/>
<evidence type="ECO:0000256" key="1">
    <source>
        <dbReference type="ARBA" id="ARBA00004141"/>
    </source>
</evidence>
<feature type="transmembrane region" description="Helical" evidence="11">
    <location>
        <begin position="1045"/>
        <end position="1065"/>
    </location>
</feature>
<dbReference type="GO" id="GO:0050660">
    <property type="term" value="F:flavin adenine dinucleotide binding"/>
    <property type="evidence" value="ECO:0007669"/>
    <property type="project" value="InterPro"/>
</dbReference>
<feature type="transmembrane region" description="Helical" evidence="11">
    <location>
        <begin position="659"/>
        <end position="679"/>
    </location>
</feature>
<dbReference type="GO" id="GO:0050661">
    <property type="term" value="F:NADP binding"/>
    <property type="evidence" value="ECO:0007669"/>
    <property type="project" value="InterPro"/>
</dbReference>
<gene>
    <name evidence="13" type="ORF">FOXB_09062</name>
</gene>
<name>F9FRN1_FUSOF</name>
<dbReference type="NCBIfam" id="TIGR00879">
    <property type="entry name" value="SP"/>
    <property type="match status" value="1"/>
</dbReference>
<evidence type="ECO:0000256" key="9">
    <source>
        <dbReference type="ARBA" id="ARBA00023002"/>
    </source>
</evidence>
<dbReference type="SUPFAM" id="SSF51905">
    <property type="entry name" value="FAD/NAD(P)-binding domain"/>
    <property type="match status" value="2"/>
</dbReference>
<dbReference type="InterPro" id="IPR020946">
    <property type="entry name" value="Flavin_mOase-like"/>
</dbReference>
<dbReference type="Gene3D" id="3.50.50.60">
    <property type="entry name" value="FAD/NAD(P)-binding domain"/>
    <property type="match status" value="2"/>
</dbReference>
<evidence type="ECO:0000256" key="2">
    <source>
        <dbReference type="ARBA" id="ARBA00010139"/>
    </source>
</evidence>
<dbReference type="InterPro" id="IPR020846">
    <property type="entry name" value="MFS_dom"/>
</dbReference>
<feature type="transmembrane region" description="Helical" evidence="11">
    <location>
        <begin position="915"/>
        <end position="935"/>
    </location>
</feature>